<evidence type="ECO:0000256" key="14">
    <source>
        <dbReference type="ARBA" id="ARBA00023161"/>
    </source>
</evidence>
<dbReference type="InterPro" id="IPR028544">
    <property type="entry name" value="CASC3"/>
</dbReference>
<keyword evidence="16" id="KW-0539">Nucleus</keyword>
<evidence type="ECO:0000256" key="3">
    <source>
        <dbReference type="ARBA" id="ARBA00004324"/>
    </source>
</evidence>
<evidence type="ECO:0000256" key="16">
    <source>
        <dbReference type="ARBA" id="ARBA00023242"/>
    </source>
</evidence>
<dbReference type="GO" id="GO:0035145">
    <property type="term" value="C:exon-exon junction complex"/>
    <property type="evidence" value="ECO:0007669"/>
    <property type="project" value="InterPro"/>
</dbReference>
<evidence type="ECO:0000256" key="12">
    <source>
        <dbReference type="ARBA" id="ARBA00022845"/>
    </source>
</evidence>
<evidence type="ECO:0000256" key="4">
    <source>
        <dbReference type="ARBA" id="ARBA00004556"/>
    </source>
</evidence>
<evidence type="ECO:0000256" key="15">
    <source>
        <dbReference type="ARBA" id="ARBA00023187"/>
    </source>
</evidence>
<evidence type="ECO:0000256" key="5">
    <source>
        <dbReference type="ARBA" id="ARBA00009548"/>
    </source>
</evidence>
<keyword evidence="7" id="KW-0813">Transport</keyword>
<feature type="compositionally biased region" description="Polar residues" evidence="18">
    <location>
        <begin position="11"/>
        <end position="20"/>
    </location>
</feature>
<evidence type="ECO:0000256" key="9">
    <source>
        <dbReference type="ARBA" id="ARBA00022664"/>
    </source>
</evidence>
<evidence type="ECO:0000256" key="6">
    <source>
        <dbReference type="ARBA" id="ARBA00019964"/>
    </source>
</evidence>
<keyword evidence="20" id="KW-0418">Kinase</keyword>
<sequence length="782" mass="88611">MSDVRRRKNMSDSTEGLSETSFEEAKKISDTESDVIDLNTTDGAADSEYETVEESGSESDNTVPSNRNSSIELSDKEDCQEGSVILDLERQSGDGEEQDNDKKKVDDDEDRSNPQYIPKRGTFYEHDDRTLEDGVPDGAESQTLDVEEESIANTEKAVVKPKKVWQQSQDRWSHDRYDEGEQAPKSRSELIAAYGYDIRNEEGPPKARRGHRYGHGPGKYTRNWEDIEAYGKPKITQRKPKPEDFPALNHEKDNDSVQSSEHKRTDDRVSIKPKYQQNKQNNEHRMRYNRNNKHNKLDRKEKQVCDYGENVQKQSNDKAADQDVRTKKYSNDRQYSNNMGNDKRIINKPFKNRNTLEFKSQNRNKVSNSQINSLQTSDGPISNHYEQASNSEVQKNLYELQDTEDNMDNIVTQSFSNTKLKAEDNIANAKYIDNNKSTLTHNKSNIQSNTNNHRNSSNVPPRMQDAVRPKRYSCQRPGVVQEQNVQTQPQQQQQQQQVYQQPNYYQPEYAPPVGNEQNNTHQAHIPQTLNTMPQPGAQVVPTNISVPRPQSIPYVPEPVPTQVMTTSNPVMPQQVLAQQYQPNSMQFTSGSPYMAPNNTFLPQSLAYPVPPPQHTPPTQYPPQYTQYPASAAFNAVPNPPPPGPTMFQPQGGITYYSPQGQPLPPRLAPRRPRSSAIPIVPPPQVAQESSSPTPEQSADSDNVHNIDHILDNMFVQRHHYDPSTSNSLCNINEKVQEMSLVEGCNTETVNTKPNEGETVEDQIQTCSEETCDVHNDISSVAT</sequence>
<keyword evidence="8" id="KW-0963">Cytoplasm</keyword>
<comment type="subcellular location">
    <subcellularLocation>
        <location evidence="2">Cell projection</location>
        <location evidence="2">Dendrite</location>
    </subcellularLocation>
    <subcellularLocation>
        <location evidence="1">Cytoplasm</location>
        <location evidence="1">Stress granule</location>
    </subcellularLocation>
    <subcellularLocation>
        <location evidence="4">Cytoplasm</location>
        <location evidence="4">Perinuclear region</location>
    </subcellularLocation>
    <subcellularLocation>
        <location evidence="3">Nucleus speckle</location>
    </subcellularLocation>
</comment>
<dbReference type="AlphaFoldDB" id="A0A6M2DJP8"/>
<dbReference type="PANTHER" id="PTHR13434:SF0">
    <property type="entry name" value="PROTEIN CASC3"/>
    <property type="match status" value="1"/>
</dbReference>
<dbReference type="PANTHER" id="PTHR13434">
    <property type="entry name" value="PROTEIN CASC3"/>
    <property type="match status" value="1"/>
</dbReference>
<dbReference type="EMBL" id="GIIL01001351">
    <property type="protein sequence ID" value="NOV45077.1"/>
    <property type="molecule type" value="Transcribed_RNA"/>
</dbReference>
<organism evidence="20">
    <name type="scientific">Xenopsylla cheopis</name>
    <name type="common">Oriental rat flea</name>
    <name type="synonym">Pulex cheopis</name>
    <dbReference type="NCBI Taxonomy" id="163159"/>
    <lineage>
        <taxon>Eukaryota</taxon>
        <taxon>Metazoa</taxon>
        <taxon>Ecdysozoa</taxon>
        <taxon>Arthropoda</taxon>
        <taxon>Hexapoda</taxon>
        <taxon>Insecta</taxon>
        <taxon>Pterygota</taxon>
        <taxon>Neoptera</taxon>
        <taxon>Endopterygota</taxon>
        <taxon>Siphonaptera</taxon>
        <taxon>Pulicidae</taxon>
        <taxon>Xenopsyllinae</taxon>
        <taxon>Xenopsylla</taxon>
    </lineage>
</organism>
<dbReference type="SMART" id="SM01044">
    <property type="entry name" value="Btz"/>
    <property type="match status" value="1"/>
</dbReference>
<dbReference type="GO" id="GO:0006397">
    <property type="term" value="P:mRNA processing"/>
    <property type="evidence" value="ECO:0007669"/>
    <property type="project" value="UniProtKB-KW"/>
</dbReference>
<evidence type="ECO:0000256" key="18">
    <source>
        <dbReference type="SAM" id="MobiDB-lite"/>
    </source>
</evidence>
<dbReference type="GO" id="GO:0008380">
    <property type="term" value="P:RNA splicing"/>
    <property type="evidence" value="ECO:0007669"/>
    <property type="project" value="UniProtKB-KW"/>
</dbReference>
<dbReference type="GO" id="GO:0051028">
    <property type="term" value="P:mRNA transport"/>
    <property type="evidence" value="ECO:0007669"/>
    <property type="project" value="UniProtKB-KW"/>
</dbReference>
<dbReference type="GO" id="GO:0006417">
    <property type="term" value="P:regulation of translation"/>
    <property type="evidence" value="ECO:0007669"/>
    <property type="project" value="UniProtKB-KW"/>
</dbReference>
<feature type="region of interest" description="Disordered" evidence="18">
    <location>
        <begin position="657"/>
        <end position="701"/>
    </location>
</feature>
<evidence type="ECO:0000256" key="7">
    <source>
        <dbReference type="ARBA" id="ARBA00022448"/>
    </source>
</evidence>
<keyword evidence="11" id="KW-0509">mRNA transport</keyword>
<proteinExistence type="inferred from homology"/>
<evidence type="ECO:0000256" key="1">
    <source>
        <dbReference type="ARBA" id="ARBA00004210"/>
    </source>
</evidence>
<evidence type="ECO:0000259" key="19">
    <source>
        <dbReference type="SMART" id="SM01044"/>
    </source>
</evidence>
<evidence type="ECO:0000256" key="2">
    <source>
        <dbReference type="ARBA" id="ARBA00004279"/>
    </source>
</evidence>
<feature type="compositionally biased region" description="Basic and acidic residues" evidence="18">
    <location>
        <begin position="171"/>
        <end position="188"/>
    </location>
</feature>
<keyword evidence="13" id="KW-0694">RNA-binding</keyword>
<keyword evidence="17" id="KW-0966">Cell projection</keyword>
<evidence type="ECO:0000256" key="11">
    <source>
        <dbReference type="ARBA" id="ARBA00022816"/>
    </source>
</evidence>
<feature type="compositionally biased region" description="Polar residues" evidence="18">
    <location>
        <begin position="686"/>
        <end position="700"/>
    </location>
</feature>
<dbReference type="GO" id="GO:0016607">
    <property type="term" value="C:nuclear speck"/>
    <property type="evidence" value="ECO:0007669"/>
    <property type="project" value="UniProtKB-SubCell"/>
</dbReference>
<feature type="compositionally biased region" description="Polar residues" evidence="18">
    <location>
        <begin position="58"/>
        <end position="72"/>
    </location>
</feature>
<evidence type="ECO:0000256" key="13">
    <source>
        <dbReference type="ARBA" id="ARBA00022884"/>
    </source>
</evidence>
<dbReference type="GO" id="GO:0000184">
    <property type="term" value="P:nuclear-transcribed mRNA catabolic process, nonsense-mediated decay"/>
    <property type="evidence" value="ECO:0007669"/>
    <property type="project" value="UniProtKB-KW"/>
</dbReference>
<dbReference type="GO" id="GO:0003729">
    <property type="term" value="F:mRNA binding"/>
    <property type="evidence" value="ECO:0007669"/>
    <property type="project" value="InterPro"/>
</dbReference>
<keyword evidence="12" id="KW-0810">Translation regulation</keyword>
<keyword evidence="9" id="KW-0507">mRNA processing</keyword>
<feature type="compositionally biased region" description="Basic and acidic residues" evidence="18">
    <location>
        <begin position="122"/>
        <end position="132"/>
    </location>
</feature>
<feature type="domain" description="Btz" evidence="19">
    <location>
        <begin position="85"/>
        <end position="203"/>
    </location>
</feature>
<evidence type="ECO:0000256" key="10">
    <source>
        <dbReference type="ARBA" id="ARBA00022728"/>
    </source>
</evidence>
<keyword evidence="20" id="KW-0808">Transferase</keyword>
<evidence type="ECO:0000256" key="17">
    <source>
        <dbReference type="ARBA" id="ARBA00023273"/>
    </source>
</evidence>
<accession>A0A6M2DJP8</accession>
<dbReference type="GO" id="GO:0010494">
    <property type="term" value="C:cytoplasmic stress granule"/>
    <property type="evidence" value="ECO:0007669"/>
    <property type="project" value="UniProtKB-SubCell"/>
</dbReference>
<dbReference type="GO" id="GO:0005681">
    <property type="term" value="C:spliceosomal complex"/>
    <property type="evidence" value="ECO:0007669"/>
    <property type="project" value="UniProtKB-KW"/>
</dbReference>
<feature type="compositionally biased region" description="Polar residues" evidence="18">
    <location>
        <begin position="434"/>
        <end position="459"/>
    </location>
</feature>
<feature type="region of interest" description="Disordered" evidence="18">
    <location>
        <begin position="1"/>
        <end position="385"/>
    </location>
</feature>
<keyword evidence="15" id="KW-0508">mRNA splicing</keyword>
<dbReference type="GO" id="GO:0016301">
    <property type="term" value="F:kinase activity"/>
    <property type="evidence" value="ECO:0007669"/>
    <property type="project" value="UniProtKB-KW"/>
</dbReference>
<keyword evidence="10" id="KW-0747">Spliceosome</keyword>
<keyword evidence="14" id="KW-0866">Nonsense-mediated mRNA decay</keyword>
<feature type="compositionally biased region" description="Basic and acidic residues" evidence="18">
    <location>
        <begin position="315"/>
        <end position="331"/>
    </location>
</feature>
<dbReference type="GO" id="GO:0048471">
    <property type="term" value="C:perinuclear region of cytoplasm"/>
    <property type="evidence" value="ECO:0007669"/>
    <property type="project" value="UniProtKB-SubCell"/>
</dbReference>
<feature type="compositionally biased region" description="Basic and acidic residues" evidence="18">
    <location>
        <begin position="240"/>
        <end position="270"/>
    </location>
</feature>
<protein>
    <recommendedName>
        <fullName evidence="6">Protein CASC3</fullName>
    </recommendedName>
</protein>
<comment type="similarity">
    <text evidence="5">Belongs to the CASC3 family.</text>
</comment>
<reference evidence="20" key="1">
    <citation type="submission" date="2020-03" db="EMBL/GenBank/DDBJ databases">
        <title>Transcriptomic Profiling of the Digestive Tract of the Rat Flea, Xenopsylla cheopis, Following Blood Feeding and Infection with Yersinia pestis.</title>
        <authorList>
            <person name="Bland D.M."/>
            <person name="Martens C.A."/>
            <person name="Virtaneva K."/>
            <person name="Kanakabandi K."/>
            <person name="Long D."/>
            <person name="Rosenke R."/>
            <person name="Saturday G.A."/>
            <person name="Hoyt F.H."/>
            <person name="Bruno D.P."/>
            <person name="Ribeiro J.M.C."/>
            <person name="Hinnebusch J."/>
        </authorList>
    </citation>
    <scope>NUCLEOTIDE SEQUENCE</scope>
</reference>
<feature type="region of interest" description="Disordered" evidence="18">
    <location>
        <begin position="433"/>
        <end position="500"/>
    </location>
</feature>
<feature type="compositionally biased region" description="Low complexity" evidence="18">
    <location>
        <begin position="479"/>
        <end position="500"/>
    </location>
</feature>
<feature type="compositionally biased region" description="Polar residues" evidence="18">
    <location>
        <begin position="352"/>
        <end position="385"/>
    </location>
</feature>
<feature type="compositionally biased region" description="Basic and acidic residues" evidence="18">
    <location>
        <begin position="222"/>
        <end position="231"/>
    </location>
</feature>
<dbReference type="Pfam" id="PF09405">
    <property type="entry name" value="Btz"/>
    <property type="match status" value="1"/>
</dbReference>
<dbReference type="GO" id="GO:0030425">
    <property type="term" value="C:dendrite"/>
    <property type="evidence" value="ECO:0007669"/>
    <property type="project" value="UniProtKB-SubCell"/>
</dbReference>
<evidence type="ECO:0000313" key="20">
    <source>
        <dbReference type="EMBL" id="NOV45077.1"/>
    </source>
</evidence>
<dbReference type="InterPro" id="IPR018545">
    <property type="entry name" value="Btz_dom"/>
</dbReference>
<feature type="compositionally biased region" description="Basic residues" evidence="18">
    <location>
        <begin position="287"/>
        <end position="297"/>
    </location>
</feature>
<evidence type="ECO:0000256" key="8">
    <source>
        <dbReference type="ARBA" id="ARBA00022490"/>
    </source>
</evidence>
<feature type="compositionally biased region" description="Acidic residues" evidence="18">
    <location>
        <begin position="45"/>
        <end position="57"/>
    </location>
</feature>
<name>A0A6M2DJP8_XENCH</name>